<name>A0A930BB19_9FIRM</name>
<keyword evidence="1 6" id="KW-0963">Cytoplasm</keyword>
<organism evidence="7 8">
    <name type="scientific">Dialister invisus</name>
    <dbReference type="NCBI Taxonomy" id="218538"/>
    <lineage>
        <taxon>Bacteria</taxon>
        <taxon>Bacillati</taxon>
        <taxon>Bacillota</taxon>
        <taxon>Negativicutes</taxon>
        <taxon>Veillonellales</taxon>
        <taxon>Veillonellaceae</taxon>
        <taxon>Dialister</taxon>
    </lineage>
</organism>
<dbReference type="SUPFAM" id="SSF53335">
    <property type="entry name" value="S-adenosyl-L-methionine-dependent methyltransferases"/>
    <property type="match status" value="1"/>
</dbReference>
<feature type="binding site" evidence="6">
    <location>
        <begin position="132"/>
        <end position="133"/>
    </location>
    <ligand>
        <name>S-adenosyl-L-methionine</name>
        <dbReference type="ChEBI" id="CHEBI:59789"/>
    </ligand>
</feature>
<evidence type="ECO:0000256" key="5">
    <source>
        <dbReference type="ARBA" id="ARBA00022691"/>
    </source>
</evidence>
<feature type="binding site" evidence="6">
    <location>
        <position position="151"/>
    </location>
    <ligand>
        <name>S-adenosyl-L-methionine</name>
        <dbReference type="ChEBI" id="CHEBI:59789"/>
    </ligand>
</feature>
<dbReference type="InterPro" id="IPR003682">
    <property type="entry name" value="rRNA_ssu_MeTfrase_G"/>
</dbReference>
<dbReference type="EMBL" id="JABZMK010000041">
    <property type="protein sequence ID" value="MBF1129655.1"/>
    <property type="molecule type" value="Genomic_DNA"/>
</dbReference>
<dbReference type="PANTHER" id="PTHR31760:SF0">
    <property type="entry name" value="S-ADENOSYL-L-METHIONINE-DEPENDENT METHYLTRANSFERASES SUPERFAMILY PROTEIN"/>
    <property type="match status" value="1"/>
</dbReference>
<gene>
    <name evidence="6 7" type="primary">rsmG</name>
    <name evidence="7" type="ORF">HXL70_06380</name>
</gene>
<sequence>MPHKGDMMTVREIVETLGLAADEDAVRKMAEYNAMVIAMSRKMNLTGIKDAEESLVKNIYDSLTVYEEKYFPKNGRMLDLGTGAGFPGIPLAILRPDMQVVLVDSVLKKLVFIENAAAKLGIKNIKILHIRAEEGGRRRKTRETFDMVTARAVKMLPVIAEWGIPFVKEGGIFAAMKGPGADEELRQSGKILKELKAELMERKELELPTGEKRTILYFRKTAPSPKTYPRKVGVAEKKPIIGEA</sequence>
<evidence type="ECO:0000256" key="3">
    <source>
        <dbReference type="ARBA" id="ARBA00022603"/>
    </source>
</evidence>
<keyword evidence="3 6" id="KW-0489">Methyltransferase</keyword>
<comment type="subcellular location">
    <subcellularLocation>
        <location evidence="6">Cytoplasm</location>
    </subcellularLocation>
</comment>
<evidence type="ECO:0000256" key="2">
    <source>
        <dbReference type="ARBA" id="ARBA00022552"/>
    </source>
</evidence>
<comment type="similarity">
    <text evidence="6">Belongs to the methyltransferase superfamily. RNA methyltransferase RsmG family.</text>
</comment>
<keyword evidence="2 6" id="KW-0698">rRNA processing</keyword>
<evidence type="ECO:0000256" key="4">
    <source>
        <dbReference type="ARBA" id="ARBA00022679"/>
    </source>
</evidence>
<accession>A0A930BB19</accession>
<dbReference type="GO" id="GO:0005829">
    <property type="term" value="C:cytosol"/>
    <property type="evidence" value="ECO:0007669"/>
    <property type="project" value="TreeGrafter"/>
</dbReference>
<dbReference type="InterPro" id="IPR029063">
    <property type="entry name" value="SAM-dependent_MTases_sf"/>
</dbReference>
<comment type="caution">
    <text evidence="6">Lacks conserved residue(s) required for the propagation of feature annotation.</text>
</comment>
<keyword evidence="5 6" id="KW-0949">S-adenosyl-L-methionine</keyword>
<dbReference type="HAMAP" id="MF_00074">
    <property type="entry name" value="16SrRNA_methyltr_G"/>
    <property type="match status" value="1"/>
</dbReference>
<dbReference type="EC" id="2.1.1.-" evidence="6"/>
<feature type="binding site" evidence="6">
    <location>
        <position position="86"/>
    </location>
    <ligand>
        <name>S-adenosyl-L-methionine</name>
        <dbReference type="ChEBI" id="CHEBI:59789"/>
    </ligand>
</feature>
<comment type="function">
    <text evidence="6">Specifically methylates the N7 position of a guanine in 16S rRNA.</text>
</comment>
<evidence type="ECO:0000313" key="7">
    <source>
        <dbReference type="EMBL" id="MBF1129655.1"/>
    </source>
</evidence>
<dbReference type="FunFam" id="3.40.50.150:FF:000041">
    <property type="entry name" value="Ribosomal RNA small subunit methyltransferase G"/>
    <property type="match status" value="1"/>
</dbReference>
<evidence type="ECO:0000256" key="1">
    <source>
        <dbReference type="ARBA" id="ARBA00022490"/>
    </source>
</evidence>
<reference evidence="7" key="1">
    <citation type="submission" date="2020-04" db="EMBL/GenBank/DDBJ databases">
        <title>Deep metagenomics examines the oral microbiome during advanced dental caries in children, revealing novel taxa and co-occurrences with host molecules.</title>
        <authorList>
            <person name="Baker J.L."/>
            <person name="Morton J.T."/>
            <person name="Dinis M."/>
            <person name="Alvarez R."/>
            <person name="Tran N.C."/>
            <person name="Knight R."/>
            <person name="Edlund A."/>
        </authorList>
    </citation>
    <scope>NUCLEOTIDE SEQUENCE</scope>
    <source>
        <strain evidence="7">JCVI_32_bin.14</strain>
    </source>
</reference>
<dbReference type="AlphaFoldDB" id="A0A930BB19"/>
<dbReference type="GO" id="GO:0070043">
    <property type="term" value="F:rRNA (guanine-N7-)-methyltransferase activity"/>
    <property type="evidence" value="ECO:0007669"/>
    <property type="project" value="UniProtKB-UniRule"/>
</dbReference>
<protein>
    <recommendedName>
        <fullName evidence="6">Ribosomal RNA small subunit methyltransferase G</fullName>
        <ecNumber evidence="6">2.1.1.-</ecNumber>
    </recommendedName>
    <alternativeName>
        <fullName evidence="6">16S rRNA 7-methylguanosine methyltransferase</fullName>
        <shortName evidence="6">16S rRNA m7G methyltransferase</shortName>
    </alternativeName>
</protein>
<dbReference type="Gene3D" id="3.40.50.150">
    <property type="entry name" value="Vaccinia Virus protein VP39"/>
    <property type="match status" value="1"/>
</dbReference>
<dbReference type="Proteomes" id="UP000757890">
    <property type="component" value="Unassembled WGS sequence"/>
</dbReference>
<dbReference type="PANTHER" id="PTHR31760">
    <property type="entry name" value="S-ADENOSYL-L-METHIONINE-DEPENDENT METHYLTRANSFERASES SUPERFAMILY PROTEIN"/>
    <property type="match status" value="1"/>
</dbReference>
<dbReference type="CDD" id="cd02440">
    <property type="entry name" value="AdoMet_MTases"/>
    <property type="match status" value="1"/>
</dbReference>
<proteinExistence type="inferred from homology"/>
<dbReference type="Pfam" id="PF02527">
    <property type="entry name" value="GidB"/>
    <property type="match status" value="1"/>
</dbReference>
<keyword evidence="4 6" id="KW-0808">Transferase</keyword>
<dbReference type="PIRSF" id="PIRSF003078">
    <property type="entry name" value="GidB"/>
    <property type="match status" value="1"/>
</dbReference>
<evidence type="ECO:0000313" key="8">
    <source>
        <dbReference type="Proteomes" id="UP000757890"/>
    </source>
</evidence>
<dbReference type="RefSeq" id="WP_370812648.1">
    <property type="nucleotide sequence ID" value="NZ_JBGKJC010000004.1"/>
</dbReference>
<feature type="binding site" evidence="6">
    <location>
        <position position="81"/>
    </location>
    <ligand>
        <name>S-adenosyl-L-methionine</name>
        <dbReference type="ChEBI" id="CHEBI:59789"/>
    </ligand>
</feature>
<evidence type="ECO:0000256" key="6">
    <source>
        <dbReference type="HAMAP-Rule" id="MF_00074"/>
    </source>
</evidence>
<comment type="caution">
    <text evidence="7">The sequence shown here is derived from an EMBL/GenBank/DDBJ whole genome shotgun (WGS) entry which is preliminary data.</text>
</comment>
<dbReference type="NCBIfam" id="TIGR00138">
    <property type="entry name" value="rsmG_gidB"/>
    <property type="match status" value="1"/>
</dbReference>